<reference evidence="1 2" key="1">
    <citation type="submission" date="2013-11" db="EMBL/GenBank/DDBJ databases">
        <title>Genome sequencing of Stegodyphus mimosarum.</title>
        <authorList>
            <person name="Bechsgaard J."/>
        </authorList>
    </citation>
    <scope>NUCLEOTIDE SEQUENCE [LARGE SCALE GENOMIC DNA]</scope>
</reference>
<evidence type="ECO:0000313" key="1">
    <source>
        <dbReference type="EMBL" id="KFM69501.1"/>
    </source>
</evidence>
<dbReference type="EMBL" id="KK117082">
    <property type="protein sequence ID" value="KFM69501.1"/>
    <property type="molecule type" value="Genomic_DNA"/>
</dbReference>
<dbReference type="PANTHER" id="PTHR47113:SF1">
    <property type="entry name" value="LD09343P"/>
    <property type="match status" value="1"/>
</dbReference>
<dbReference type="InterPro" id="IPR004344">
    <property type="entry name" value="TTL/TTLL_fam"/>
</dbReference>
<proteinExistence type="predicted"/>
<evidence type="ECO:0000313" key="2">
    <source>
        <dbReference type="Proteomes" id="UP000054359"/>
    </source>
</evidence>
<keyword evidence="2" id="KW-1185">Reference proteome</keyword>
<dbReference type="PANTHER" id="PTHR47113">
    <property type="entry name" value="LD09343P"/>
    <property type="match status" value="1"/>
</dbReference>
<name>A0A087TWL2_STEMI</name>
<dbReference type="InterPro" id="IPR053317">
    <property type="entry name" value="Tubulin_polyglutamylase"/>
</dbReference>
<dbReference type="Proteomes" id="UP000054359">
    <property type="component" value="Unassembled WGS sequence"/>
</dbReference>
<sequence>MQTSIDPLRVYVYSGDVLLRFCKKDYYPLNPNDFESYIVGDGYLPVWEVPDVKYYYSELNLTAKESLNAYMHSLGKGTKKIWSQIYETILDVYFETEADMKRSAMILGNLRNFFELVRFDFILDENLNIYLLEVNMSPNLSPAHFPQNRLLYEQVLFNSLSLVGLVRKFHTNFAYRGEAEVSEKDIQVYPEQCASSICRKSC</sequence>
<dbReference type="AlphaFoldDB" id="A0A087TWL2"/>
<dbReference type="Pfam" id="PF03133">
    <property type="entry name" value="TTL"/>
    <property type="match status" value="1"/>
</dbReference>
<accession>A0A087TWL2</accession>
<dbReference type="PROSITE" id="PS51221">
    <property type="entry name" value="TTL"/>
    <property type="match status" value="1"/>
</dbReference>
<gene>
    <name evidence="1" type="ORF">X975_06287</name>
</gene>
<dbReference type="STRING" id="407821.A0A087TWL2"/>
<protein>
    <submittedName>
        <fullName evidence="1">Tubulin polyglutamylase ttll6</fullName>
    </submittedName>
</protein>
<dbReference type="OMA" id="QEFITHP"/>
<organism evidence="1 2">
    <name type="scientific">Stegodyphus mimosarum</name>
    <name type="common">African social velvet spider</name>
    <dbReference type="NCBI Taxonomy" id="407821"/>
    <lineage>
        <taxon>Eukaryota</taxon>
        <taxon>Metazoa</taxon>
        <taxon>Ecdysozoa</taxon>
        <taxon>Arthropoda</taxon>
        <taxon>Chelicerata</taxon>
        <taxon>Arachnida</taxon>
        <taxon>Araneae</taxon>
        <taxon>Araneomorphae</taxon>
        <taxon>Entelegynae</taxon>
        <taxon>Eresoidea</taxon>
        <taxon>Eresidae</taxon>
        <taxon>Stegodyphus</taxon>
    </lineage>
</organism>
<dbReference type="Gene3D" id="3.30.470.20">
    <property type="entry name" value="ATP-grasp fold, B domain"/>
    <property type="match status" value="1"/>
</dbReference>
<dbReference type="OrthoDB" id="202825at2759"/>
<feature type="non-terminal residue" evidence="1">
    <location>
        <position position="202"/>
    </location>
</feature>
<dbReference type="SUPFAM" id="SSF56059">
    <property type="entry name" value="Glutathione synthetase ATP-binding domain-like"/>
    <property type="match status" value="1"/>
</dbReference>